<evidence type="ECO:0000256" key="7">
    <source>
        <dbReference type="ARBA" id="ARBA00023040"/>
    </source>
</evidence>
<dbReference type="GeneID" id="100079483"/>
<proteinExistence type="inferred from homology"/>
<keyword evidence="6 11" id="KW-1133">Transmembrane helix</keyword>
<dbReference type="Ensembl" id="ENSOANT00000051254.1">
    <property type="protein sequence ID" value="ENSOANP00000033592.1"/>
    <property type="gene ID" value="ENSOANG00000039262.1"/>
</dbReference>
<organism evidence="13 14">
    <name type="scientific">Ornithorhynchus anatinus</name>
    <name type="common">Duckbill platypus</name>
    <dbReference type="NCBI Taxonomy" id="9258"/>
    <lineage>
        <taxon>Eukaryota</taxon>
        <taxon>Metazoa</taxon>
        <taxon>Chordata</taxon>
        <taxon>Craniata</taxon>
        <taxon>Vertebrata</taxon>
        <taxon>Euteleostomi</taxon>
        <taxon>Mammalia</taxon>
        <taxon>Monotremata</taxon>
        <taxon>Ornithorhynchidae</taxon>
        <taxon>Ornithorhynchus</taxon>
    </lineage>
</organism>
<dbReference type="InParanoid" id="A0A6I8MXZ8"/>
<name>A0A6I8MXZ8_ORNAN</name>
<feature type="transmembrane region" description="Helical" evidence="11">
    <location>
        <begin position="255"/>
        <end position="277"/>
    </location>
</feature>
<protein>
    <recommendedName>
        <fullName evidence="11">Vomeronasal type-1 receptor</fullName>
    </recommendedName>
</protein>
<keyword evidence="14" id="KW-1185">Reference proteome</keyword>
<keyword evidence="10 11" id="KW-0807">Transducer</keyword>
<comment type="subcellular location">
    <subcellularLocation>
        <location evidence="1 11">Cell membrane</location>
        <topology evidence="1 11">Multi-pass membrane protein</topology>
    </subcellularLocation>
</comment>
<dbReference type="GeneTree" id="ENSGT01030000234553"/>
<comment type="similarity">
    <text evidence="2 11">Belongs to the G-protein coupled receptor 1 family.</text>
</comment>
<dbReference type="GO" id="GO:0007606">
    <property type="term" value="P:sensory perception of chemical stimulus"/>
    <property type="evidence" value="ECO:0007669"/>
    <property type="project" value="UniProtKB-ARBA"/>
</dbReference>
<keyword evidence="9 11" id="KW-0675">Receptor</keyword>
<dbReference type="OrthoDB" id="9606139at2759"/>
<dbReference type="FunFam" id="1.20.1070.10:FF:000213">
    <property type="entry name" value="Vomeronasal type-1 receptor"/>
    <property type="match status" value="1"/>
</dbReference>
<feature type="transmembrane region" description="Helical" evidence="11">
    <location>
        <begin position="7"/>
        <end position="28"/>
    </location>
</feature>
<evidence type="ECO:0000256" key="4">
    <source>
        <dbReference type="ARBA" id="ARBA00022507"/>
    </source>
</evidence>
<evidence type="ECO:0000256" key="8">
    <source>
        <dbReference type="ARBA" id="ARBA00023136"/>
    </source>
</evidence>
<keyword evidence="7 11" id="KW-0297">G-protein coupled receptor</keyword>
<feature type="transmembrane region" description="Helical" evidence="11">
    <location>
        <begin position="226"/>
        <end position="249"/>
    </location>
</feature>
<sequence length="302" mass="33308">MARGVCFLSQTGVGIIGNSLLIPFYLFSLFLGSKLKPTELIIIHLSLVHIVMLLTRGIIIAGDMIRLHLVQSDVECKWFSYLCRITRGLSICTTCLLSMAQAITLSPTNSYLFNLKVQVPNITLPVLGIMWIPNMLISTNLLFQMAAYQNSTNTDNNCYLVPINTLLQGLILTSMALRDILSLGLMSCSSGYMVLLLHRHSHEVQHLHSPHQAPEASPERRATQTILLLVSGFVVFYCGDFVLSLLLGTSMKNNAALLNASMFVVSGYATASPFVLLTCDTKVIRFLGDFLGIMPSNHLRPC</sequence>
<dbReference type="RefSeq" id="NP_001240580.1">
    <property type="nucleotide sequence ID" value="NM_001253651.1"/>
</dbReference>
<dbReference type="KEGG" id="oaa:100079483"/>
<evidence type="ECO:0000256" key="3">
    <source>
        <dbReference type="ARBA" id="ARBA00022475"/>
    </source>
</evidence>
<evidence type="ECO:0000313" key="13">
    <source>
        <dbReference type="Ensembl" id="ENSOANP00000033592.1"/>
    </source>
</evidence>
<evidence type="ECO:0000256" key="5">
    <source>
        <dbReference type="ARBA" id="ARBA00022692"/>
    </source>
</evidence>
<reference evidence="13" key="2">
    <citation type="submission" date="2025-09" db="UniProtKB">
        <authorList>
            <consortium name="Ensembl"/>
        </authorList>
    </citation>
    <scope>IDENTIFICATION</scope>
    <source>
        <strain evidence="13">Glennie</strain>
    </source>
</reference>
<dbReference type="CTD" id="100079483"/>
<dbReference type="Gene3D" id="1.20.1070.10">
    <property type="entry name" value="Rhodopsin 7-helix transmembrane proteins"/>
    <property type="match status" value="1"/>
</dbReference>
<dbReference type="GO" id="GO:0016503">
    <property type="term" value="F:pheromone receptor activity"/>
    <property type="evidence" value="ECO:0007669"/>
    <property type="project" value="InterPro"/>
</dbReference>
<reference evidence="13" key="1">
    <citation type="submission" date="2025-08" db="UniProtKB">
        <authorList>
            <consortium name="Ensembl"/>
        </authorList>
    </citation>
    <scope>IDENTIFICATION</scope>
    <source>
        <strain evidence="13">Glennie</strain>
    </source>
</reference>
<feature type="transmembrane region" description="Helical" evidence="11">
    <location>
        <begin position="122"/>
        <end position="143"/>
    </location>
</feature>
<keyword evidence="4 11" id="KW-0589">Pheromone response</keyword>
<dbReference type="PANTHER" id="PTHR24062">
    <property type="entry name" value="VOMERONASAL TYPE-1 RECEPTOR"/>
    <property type="match status" value="1"/>
</dbReference>
<dbReference type="GO" id="GO:0005550">
    <property type="term" value="F:pheromone binding"/>
    <property type="evidence" value="ECO:0000318"/>
    <property type="project" value="GO_Central"/>
</dbReference>
<dbReference type="PROSITE" id="PS50262">
    <property type="entry name" value="G_PROTEIN_RECEP_F1_2"/>
    <property type="match status" value="1"/>
</dbReference>
<dbReference type="AlphaFoldDB" id="A0A6I8MXZ8"/>
<evidence type="ECO:0000256" key="6">
    <source>
        <dbReference type="ARBA" id="ARBA00022989"/>
    </source>
</evidence>
<feature type="domain" description="G-protein coupled receptors family 1 profile" evidence="12">
    <location>
        <begin position="17"/>
        <end position="276"/>
    </location>
</feature>
<dbReference type="InterPro" id="IPR017452">
    <property type="entry name" value="GPCR_Rhodpsn_7TM"/>
</dbReference>
<dbReference type="PRINTS" id="PR01534">
    <property type="entry name" value="VOMERONASL1R"/>
</dbReference>
<evidence type="ECO:0000256" key="2">
    <source>
        <dbReference type="ARBA" id="ARBA00010663"/>
    </source>
</evidence>
<dbReference type="Pfam" id="PF03402">
    <property type="entry name" value="V1R"/>
    <property type="match status" value="1"/>
</dbReference>
<evidence type="ECO:0000256" key="1">
    <source>
        <dbReference type="ARBA" id="ARBA00004651"/>
    </source>
</evidence>
<dbReference type="SUPFAM" id="SSF81321">
    <property type="entry name" value="Family A G protein-coupled receptor-like"/>
    <property type="match status" value="1"/>
</dbReference>
<accession>A0A6I8MXZ8</accession>
<evidence type="ECO:0000256" key="10">
    <source>
        <dbReference type="ARBA" id="ARBA00023224"/>
    </source>
</evidence>
<evidence type="ECO:0000313" key="14">
    <source>
        <dbReference type="Proteomes" id="UP000002279"/>
    </source>
</evidence>
<evidence type="ECO:0000256" key="11">
    <source>
        <dbReference type="RuleBase" id="RU364061"/>
    </source>
</evidence>
<dbReference type="InterPro" id="IPR004072">
    <property type="entry name" value="Vmron_rcpt_1"/>
</dbReference>
<gene>
    <name evidence="13" type="primary">ORNANAV1R3259</name>
</gene>
<dbReference type="GO" id="GO:0019236">
    <property type="term" value="P:response to pheromone"/>
    <property type="evidence" value="ECO:0007669"/>
    <property type="project" value="UniProtKB-KW"/>
</dbReference>
<keyword evidence="5 11" id="KW-0812">Transmembrane</keyword>
<feature type="transmembrane region" description="Helical" evidence="11">
    <location>
        <begin position="81"/>
        <end position="102"/>
    </location>
</feature>
<evidence type="ECO:0000259" key="12">
    <source>
        <dbReference type="PROSITE" id="PS50262"/>
    </source>
</evidence>
<feature type="transmembrane region" description="Helical" evidence="11">
    <location>
        <begin position="40"/>
        <end position="61"/>
    </location>
</feature>
<keyword evidence="8 11" id="KW-0472">Membrane</keyword>
<evidence type="ECO:0000256" key="9">
    <source>
        <dbReference type="ARBA" id="ARBA00023170"/>
    </source>
</evidence>
<keyword evidence="3 11" id="KW-1003">Cell membrane</keyword>
<dbReference type="Proteomes" id="UP000002279">
    <property type="component" value="Unplaced"/>
</dbReference>
<dbReference type="GO" id="GO:0005886">
    <property type="term" value="C:plasma membrane"/>
    <property type="evidence" value="ECO:0000318"/>
    <property type="project" value="GO_Central"/>
</dbReference>